<evidence type="ECO:0000313" key="2">
    <source>
        <dbReference type="Proteomes" id="UP001139333"/>
    </source>
</evidence>
<dbReference type="RefSeq" id="WP_248994870.1">
    <property type="nucleotide sequence ID" value="NZ_JAKIKP010000003.1"/>
</dbReference>
<dbReference type="AlphaFoldDB" id="A0A9X1ZLP1"/>
<dbReference type="EMBL" id="JAKIKP010000003">
    <property type="protein sequence ID" value="MCL1142185.1"/>
    <property type="molecule type" value="Genomic_DNA"/>
</dbReference>
<dbReference type="PROSITE" id="PS51257">
    <property type="entry name" value="PROKAR_LIPOPROTEIN"/>
    <property type="match status" value="1"/>
</dbReference>
<organism evidence="1 2">
    <name type="scientific">Shewanella gaetbuli</name>
    <dbReference type="NCBI Taxonomy" id="220752"/>
    <lineage>
        <taxon>Bacteria</taxon>
        <taxon>Pseudomonadati</taxon>
        <taxon>Pseudomonadota</taxon>
        <taxon>Gammaproteobacteria</taxon>
        <taxon>Alteromonadales</taxon>
        <taxon>Shewanellaceae</taxon>
        <taxon>Shewanella</taxon>
    </lineage>
</organism>
<dbReference type="Proteomes" id="UP001139333">
    <property type="component" value="Unassembled WGS sequence"/>
</dbReference>
<proteinExistence type="predicted"/>
<sequence>MPTTKMWLVSLPIMFALTGCNGTEEVKQPQPEQPKAEQIPAKADVQATETKHVEQADKLVSVKPQISPQKGIKMMQGTVRYMNLEGGFWGIVADNGQQILPQSLPQEFKQDGLRLSFTSSEITDMMTIQQWGTLSNVSDIKVIGEVDSKANHPTH</sequence>
<keyword evidence="2" id="KW-1185">Reference proteome</keyword>
<gene>
    <name evidence="1" type="ORF">L2672_05690</name>
</gene>
<evidence type="ECO:0000313" key="1">
    <source>
        <dbReference type="EMBL" id="MCL1142185.1"/>
    </source>
</evidence>
<accession>A0A9X1ZLP1</accession>
<reference evidence="1" key="1">
    <citation type="submission" date="2022-01" db="EMBL/GenBank/DDBJ databases">
        <title>Whole genome-based taxonomy of the Shewanellaceae.</title>
        <authorList>
            <person name="Martin-Rodriguez A.J."/>
        </authorList>
    </citation>
    <scope>NUCLEOTIDE SEQUENCE</scope>
    <source>
        <strain evidence="1">DSM 16422</strain>
    </source>
</reference>
<protein>
    <submittedName>
        <fullName evidence="1">Uncharacterized protein</fullName>
    </submittedName>
</protein>
<comment type="caution">
    <text evidence="1">The sequence shown here is derived from an EMBL/GenBank/DDBJ whole genome shotgun (WGS) entry which is preliminary data.</text>
</comment>
<name>A0A9X1ZLP1_9GAMM</name>